<evidence type="ECO:0000256" key="1">
    <source>
        <dbReference type="ARBA" id="ARBA00008874"/>
    </source>
</evidence>
<feature type="compositionally biased region" description="Polar residues" evidence="4">
    <location>
        <begin position="307"/>
        <end position="319"/>
    </location>
</feature>
<dbReference type="InterPro" id="IPR051931">
    <property type="entry name" value="PAK3-like"/>
</dbReference>
<keyword evidence="7" id="KW-1185">Reference proteome</keyword>
<dbReference type="GO" id="GO:0004672">
    <property type="term" value="F:protein kinase activity"/>
    <property type="evidence" value="ECO:0007669"/>
    <property type="project" value="InterPro"/>
</dbReference>
<dbReference type="GO" id="GO:0005524">
    <property type="term" value="F:ATP binding"/>
    <property type="evidence" value="ECO:0007669"/>
    <property type="project" value="UniProtKB-KW"/>
</dbReference>
<name>A0A261Y7Z7_9FUNG</name>
<dbReference type="InterPro" id="IPR000719">
    <property type="entry name" value="Prot_kinase_dom"/>
</dbReference>
<dbReference type="PANTHER" id="PTHR45832">
    <property type="entry name" value="SERINE/THREONINE-PROTEIN KINASE SAMKA-RELATED-RELATED"/>
    <property type="match status" value="1"/>
</dbReference>
<comment type="caution">
    <text evidence="6">The sequence shown here is derived from an EMBL/GenBank/DDBJ whole genome shotgun (WGS) entry which is preliminary data.</text>
</comment>
<dbReference type="OrthoDB" id="2403434at2759"/>
<dbReference type="Gene3D" id="1.10.510.10">
    <property type="entry name" value="Transferase(Phosphotransferase) domain 1"/>
    <property type="match status" value="1"/>
</dbReference>
<dbReference type="SUPFAM" id="SSF56112">
    <property type="entry name" value="Protein kinase-like (PK-like)"/>
    <property type="match status" value="1"/>
</dbReference>
<accession>A0A261Y7Z7</accession>
<keyword evidence="2" id="KW-0547">Nucleotide-binding</keyword>
<keyword evidence="3" id="KW-0067">ATP-binding</keyword>
<evidence type="ECO:0000256" key="3">
    <source>
        <dbReference type="ARBA" id="ARBA00022840"/>
    </source>
</evidence>
<sequence length="432" mass="48376">MTEDIAAIYTAFILRGLRALHAKRIVHRDIQCANLLLGEKAGMVIGNFTSAFQFANDDFEAQEMQDIACAYFAAPEIAQRLQCSPASDIWSVGCAVIEMLDGVPYGSRDSEAEYTRKLQEGLAKPWIQCGTKISKELHHFLKLCLHPNPVSRPPARCLLNHPWVNFRTLEEWDEKDLYDAGYECSASQEEGEKQETTLEDLVMLHEEPDNGQTYNEQEDDDADMSDISSVTMTSFNQLRTRPSSESLLDGQSYAIASAEFEAPRYAITQDKSPTGPPIVHRQPETPQLIQGTSWAESILDTHESTKRPTSPMSIESLSDSGHYGEQEKINTMSKSYFASDAVKLSTGHKTVTAEPEVASLSRPSIDWEERDTAQGQSTHPLIPFFIQARFSSAHLSKLSYGKRRVRNPIALIVGSWTSYAVVKTHFQQHLIK</sequence>
<feature type="domain" description="Protein kinase" evidence="5">
    <location>
        <begin position="1"/>
        <end position="164"/>
    </location>
</feature>
<dbReference type="SMART" id="SM00220">
    <property type="entry name" value="S_TKc"/>
    <property type="match status" value="1"/>
</dbReference>
<proteinExistence type="inferred from homology"/>
<dbReference type="Pfam" id="PF00069">
    <property type="entry name" value="Pkinase"/>
    <property type="match status" value="1"/>
</dbReference>
<evidence type="ECO:0000259" key="5">
    <source>
        <dbReference type="PROSITE" id="PS50011"/>
    </source>
</evidence>
<evidence type="ECO:0000313" key="7">
    <source>
        <dbReference type="Proteomes" id="UP000242875"/>
    </source>
</evidence>
<dbReference type="EMBL" id="MVBO01000002">
    <property type="protein sequence ID" value="OZJ06723.1"/>
    <property type="molecule type" value="Genomic_DNA"/>
</dbReference>
<feature type="region of interest" description="Disordered" evidence="4">
    <location>
        <begin position="302"/>
        <end position="321"/>
    </location>
</feature>
<dbReference type="PANTHER" id="PTHR45832:SF22">
    <property type="entry name" value="SERINE_THREONINE-PROTEIN KINASE SAMKA-RELATED"/>
    <property type="match status" value="1"/>
</dbReference>
<dbReference type="PROSITE" id="PS50011">
    <property type="entry name" value="PROTEIN_KINASE_DOM"/>
    <property type="match status" value="1"/>
</dbReference>
<evidence type="ECO:0000256" key="2">
    <source>
        <dbReference type="ARBA" id="ARBA00022741"/>
    </source>
</evidence>
<evidence type="ECO:0000313" key="6">
    <source>
        <dbReference type="EMBL" id="OZJ06723.1"/>
    </source>
</evidence>
<evidence type="ECO:0000256" key="4">
    <source>
        <dbReference type="SAM" id="MobiDB-lite"/>
    </source>
</evidence>
<dbReference type="InterPro" id="IPR011009">
    <property type="entry name" value="Kinase-like_dom_sf"/>
</dbReference>
<protein>
    <recommendedName>
        <fullName evidence="5">Protein kinase domain-containing protein</fullName>
    </recommendedName>
</protein>
<comment type="similarity">
    <text evidence="1">Belongs to the protein kinase superfamily. STE Ser/Thr protein kinase family. STE20 subfamily.</text>
</comment>
<gene>
    <name evidence="6" type="ORF">BZG36_00360</name>
</gene>
<reference evidence="6 7" key="1">
    <citation type="journal article" date="2017" name="Mycologia">
        <title>Bifiguratus adelaidae, gen. et sp. nov., a new member of Mucoromycotina in endophytic and soil-dwelling habitats.</title>
        <authorList>
            <person name="Torres-Cruz T.J."/>
            <person name="Billingsley Tobias T.L."/>
            <person name="Almatruk M."/>
            <person name="Hesse C."/>
            <person name="Kuske C.R."/>
            <person name="Desiro A."/>
            <person name="Benucci G.M."/>
            <person name="Bonito G."/>
            <person name="Stajich J.E."/>
            <person name="Dunlap C."/>
            <person name="Arnold A.E."/>
            <person name="Porras-Alfaro A."/>
        </authorList>
    </citation>
    <scope>NUCLEOTIDE SEQUENCE [LARGE SCALE GENOMIC DNA]</scope>
    <source>
        <strain evidence="6 7">AZ0501</strain>
    </source>
</reference>
<dbReference type="AlphaFoldDB" id="A0A261Y7Z7"/>
<organism evidence="6 7">
    <name type="scientific">Bifiguratus adelaidae</name>
    <dbReference type="NCBI Taxonomy" id="1938954"/>
    <lineage>
        <taxon>Eukaryota</taxon>
        <taxon>Fungi</taxon>
        <taxon>Fungi incertae sedis</taxon>
        <taxon>Mucoromycota</taxon>
        <taxon>Mucoromycotina</taxon>
        <taxon>Endogonomycetes</taxon>
        <taxon>Endogonales</taxon>
        <taxon>Endogonales incertae sedis</taxon>
        <taxon>Bifiguratus</taxon>
    </lineage>
</organism>
<dbReference type="Proteomes" id="UP000242875">
    <property type="component" value="Unassembled WGS sequence"/>
</dbReference>